<dbReference type="GO" id="GO:0006457">
    <property type="term" value="P:protein folding"/>
    <property type="evidence" value="ECO:0007669"/>
    <property type="project" value="TreeGrafter"/>
</dbReference>
<reference evidence="6 7" key="1">
    <citation type="journal article" date="2014" name="Genome Biol. Evol.">
        <title>The secreted proteins of Achlya hypogyna and Thraustotheca clavata identify the ancestral oomycete secretome and reveal gene acquisitions by horizontal gene transfer.</title>
        <authorList>
            <person name="Misner I."/>
            <person name="Blouin N."/>
            <person name="Leonard G."/>
            <person name="Richards T.A."/>
            <person name="Lane C.E."/>
        </authorList>
    </citation>
    <scope>NUCLEOTIDE SEQUENCE [LARGE SCALE GENOMIC DNA]</scope>
    <source>
        <strain evidence="6 7">ATCC 48635</strain>
    </source>
</reference>
<dbReference type="PANTHER" id="PTHR20922:SF13">
    <property type="entry name" value="DNL-TYPE ZINC FINGER PROTEIN"/>
    <property type="match status" value="1"/>
</dbReference>
<dbReference type="GO" id="GO:0030150">
    <property type="term" value="P:protein import into mitochondrial matrix"/>
    <property type="evidence" value="ECO:0007669"/>
    <property type="project" value="TreeGrafter"/>
</dbReference>
<dbReference type="OrthoDB" id="512667at2759"/>
<comment type="caution">
    <text evidence="6">The sequence shown here is derived from an EMBL/GenBank/DDBJ whole genome shotgun (WGS) entry which is preliminary data.</text>
</comment>
<evidence type="ECO:0000256" key="4">
    <source>
        <dbReference type="PROSITE-ProRule" id="PRU00834"/>
    </source>
</evidence>
<evidence type="ECO:0000256" key="1">
    <source>
        <dbReference type="ARBA" id="ARBA00022723"/>
    </source>
</evidence>
<evidence type="ECO:0000313" key="7">
    <source>
        <dbReference type="Proteomes" id="UP000243579"/>
    </source>
</evidence>
<dbReference type="GO" id="GO:0008270">
    <property type="term" value="F:zinc ion binding"/>
    <property type="evidence" value="ECO:0007669"/>
    <property type="project" value="UniProtKB-KW"/>
</dbReference>
<gene>
    <name evidence="6" type="ORF">ACHHYP_12639</name>
</gene>
<keyword evidence="3" id="KW-0862">Zinc</keyword>
<accession>A0A1V9YGL5</accession>
<evidence type="ECO:0000256" key="2">
    <source>
        <dbReference type="ARBA" id="ARBA00022771"/>
    </source>
</evidence>
<dbReference type="InterPro" id="IPR007853">
    <property type="entry name" value="Znf_DNL-typ"/>
</dbReference>
<dbReference type="Proteomes" id="UP000243579">
    <property type="component" value="Unassembled WGS sequence"/>
</dbReference>
<evidence type="ECO:0000256" key="3">
    <source>
        <dbReference type="ARBA" id="ARBA00022833"/>
    </source>
</evidence>
<dbReference type="GO" id="GO:0050821">
    <property type="term" value="P:protein stabilization"/>
    <property type="evidence" value="ECO:0007669"/>
    <property type="project" value="TreeGrafter"/>
</dbReference>
<keyword evidence="1" id="KW-0479">Metal-binding</keyword>
<dbReference type="GO" id="GO:0051087">
    <property type="term" value="F:protein-folding chaperone binding"/>
    <property type="evidence" value="ECO:0007669"/>
    <property type="project" value="TreeGrafter"/>
</dbReference>
<dbReference type="EMBL" id="JNBR01001832">
    <property type="protein sequence ID" value="OQR84851.1"/>
    <property type="molecule type" value="Genomic_DNA"/>
</dbReference>
<protein>
    <recommendedName>
        <fullName evidence="5">DNL-type domain-containing protein</fullName>
    </recommendedName>
</protein>
<organism evidence="6 7">
    <name type="scientific">Achlya hypogyna</name>
    <name type="common">Oomycete</name>
    <name type="synonym">Protoachlya hypogyna</name>
    <dbReference type="NCBI Taxonomy" id="1202772"/>
    <lineage>
        <taxon>Eukaryota</taxon>
        <taxon>Sar</taxon>
        <taxon>Stramenopiles</taxon>
        <taxon>Oomycota</taxon>
        <taxon>Saprolegniomycetes</taxon>
        <taxon>Saprolegniales</taxon>
        <taxon>Achlyaceae</taxon>
        <taxon>Achlya</taxon>
    </lineage>
</organism>
<dbReference type="AlphaFoldDB" id="A0A1V9YGL5"/>
<dbReference type="STRING" id="1202772.A0A1V9YGL5"/>
<dbReference type="InterPro" id="IPR024158">
    <property type="entry name" value="Mt_import_TIM15"/>
</dbReference>
<sequence length="160" mass="17396">MLRRIVRSTAVGVSARFAPRCLPVLQQVPHFAHRRCCSSLNPPGDGPRSSILNAPGMESTGDKFVMLYTCTVCDTRAAKTISKQAYYNGVVLVRCPKCENLHLIADRLGWFEDDSYDVEGVLKAKGGQAKIVTGDNILELTEADILGSNATIVVDDTKTP</sequence>
<evidence type="ECO:0000259" key="5">
    <source>
        <dbReference type="PROSITE" id="PS51501"/>
    </source>
</evidence>
<dbReference type="PROSITE" id="PS51501">
    <property type="entry name" value="ZF_DNL"/>
    <property type="match status" value="1"/>
</dbReference>
<keyword evidence="7" id="KW-1185">Reference proteome</keyword>
<dbReference type="PANTHER" id="PTHR20922">
    <property type="entry name" value="DNL-TYPE ZINC FINGER PROTEIN"/>
    <property type="match status" value="1"/>
</dbReference>
<name>A0A1V9YGL5_ACHHY</name>
<proteinExistence type="predicted"/>
<evidence type="ECO:0000313" key="6">
    <source>
        <dbReference type="EMBL" id="OQR84851.1"/>
    </source>
</evidence>
<dbReference type="GO" id="GO:0005739">
    <property type="term" value="C:mitochondrion"/>
    <property type="evidence" value="ECO:0007669"/>
    <property type="project" value="TreeGrafter"/>
</dbReference>
<feature type="domain" description="DNL-type" evidence="5">
    <location>
        <begin position="59"/>
        <end position="154"/>
    </location>
</feature>
<keyword evidence="2 4" id="KW-0863">Zinc-finger</keyword>
<dbReference type="Pfam" id="PF05180">
    <property type="entry name" value="zf-DNL"/>
    <property type="match status" value="1"/>
</dbReference>